<organism evidence="1 2">
    <name type="scientific">Geodermatophilus saharensis</name>
    <dbReference type="NCBI Taxonomy" id="1137994"/>
    <lineage>
        <taxon>Bacteria</taxon>
        <taxon>Bacillati</taxon>
        <taxon>Actinomycetota</taxon>
        <taxon>Actinomycetes</taxon>
        <taxon>Geodermatophilales</taxon>
        <taxon>Geodermatophilaceae</taxon>
        <taxon>Geodermatophilus</taxon>
    </lineage>
</organism>
<name>A0A239C4H3_9ACTN</name>
<reference evidence="2" key="1">
    <citation type="submission" date="2017-06" db="EMBL/GenBank/DDBJ databases">
        <authorList>
            <person name="Varghese N."/>
            <person name="Submissions S."/>
        </authorList>
    </citation>
    <scope>NUCLEOTIDE SEQUENCE [LARGE SCALE GENOMIC DNA]</scope>
    <source>
        <strain evidence="2">DSM 45423</strain>
    </source>
</reference>
<dbReference type="EMBL" id="FZOH01000002">
    <property type="protein sequence ID" value="SNS14819.1"/>
    <property type="molecule type" value="Genomic_DNA"/>
</dbReference>
<accession>A0A239C4H3</accession>
<gene>
    <name evidence="1" type="ORF">SAMN04488107_1601</name>
</gene>
<evidence type="ECO:0000313" key="2">
    <source>
        <dbReference type="Proteomes" id="UP000198386"/>
    </source>
</evidence>
<sequence length="74" mass="7834">MIGAGLAEGSNADVLQDVLIEGLARGDAIGDVVQSMRKQGPESTFDYFASAVSFVATALWTKSAEMRLPPTRFA</sequence>
<proteinExistence type="predicted"/>
<protein>
    <submittedName>
        <fullName evidence="1">Uncharacterized protein</fullName>
    </submittedName>
</protein>
<keyword evidence="2" id="KW-1185">Reference proteome</keyword>
<dbReference type="Proteomes" id="UP000198386">
    <property type="component" value="Unassembled WGS sequence"/>
</dbReference>
<dbReference type="AlphaFoldDB" id="A0A239C4H3"/>
<evidence type="ECO:0000313" key="1">
    <source>
        <dbReference type="EMBL" id="SNS14819.1"/>
    </source>
</evidence>